<keyword evidence="1" id="KW-1133">Transmembrane helix</keyword>
<evidence type="ECO:0000313" key="2">
    <source>
        <dbReference type="EMBL" id="MBO1623722.1"/>
    </source>
</evidence>
<feature type="transmembrane region" description="Helical" evidence="1">
    <location>
        <begin position="77"/>
        <end position="100"/>
    </location>
</feature>
<keyword evidence="1" id="KW-0812">Transmembrane</keyword>
<dbReference type="Proteomes" id="UP000677611">
    <property type="component" value="Unassembled WGS sequence"/>
</dbReference>
<feature type="transmembrane region" description="Helical" evidence="1">
    <location>
        <begin position="45"/>
        <end position="65"/>
    </location>
</feature>
<protein>
    <submittedName>
        <fullName evidence="2">Iron ABC transporter substrate-binding protein</fullName>
    </submittedName>
</protein>
<sequence length="176" mass="20947">MYIISIIIFLVTLCILGFAIWKIHKIKSVQEDIGEIIATYPRKKSRWFVLFGPAYFFVQLILTYVRYIDGEIDSFELFLLKIGAYTVAVCFMILFVIQLIKDVKVYEKGVIDGMNYYSYAELKGYKTSTWENPQENIFLYRGQEKWHDNVNLLIRQEDMRELENILQRYLPKLTIK</sequence>
<reference evidence="2 3" key="1">
    <citation type="submission" date="2021-03" db="EMBL/GenBank/DDBJ databases">
        <title>Identification of novel Bacillus strains.</title>
        <authorList>
            <person name="Xiao Z."/>
            <person name="Li Y."/>
            <person name="Shen J."/>
        </authorList>
    </citation>
    <scope>NUCLEOTIDE SEQUENCE [LARGE SCALE GENOMIC DNA]</scope>
    <source>
        <strain evidence="2 3">SY8</strain>
    </source>
</reference>
<keyword evidence="3" id="KW-1185">Reference proteome</keyword>
<keyword evidence="1" id="KW-0472">Membrane</keyword>
<accession>A0ABS3NS19</accession>
<gene>
    <name evidence="2" type="ORF">J4P90_00405</name>
</gene>
<comment type="caution">
    <text evidence="2">The sequence shown here is derived from an EMBL/GenBank/DDBJ whole genome shotgun (WGS) entry which is preliminary data.</text>
</comment>
<name>A0ABS3NS19_9BACI</name>
<evidence type="ECO:0000313" key="3">
    <source>
        <dbReference type="Proteomes" id="UP000677611"/>
    </source>
</evidence>
<organism evidence="2 3">
    <name type="scientific">Bacillus arachidis</name>
    <dbReference type="NCBI Taxonomy" id="2819290"/>
    <lineage>
        <taxon>Bacteria</taxon>
        <taxon>Bacillati</taxon>
        <taxon>Bacillota</taxon>
        <taxon>Bacilli</taxon>
        <taxon>Bacillales</taxon>
        <taxon>Bacillaceae</taxon>
        <taxon>Bacillus</taxon>
    </lineage>
</organism>
<feature type="transmembrane region" description="Helical" evidence="1">
    <location>
        <begin position="6"/>
        <end position="24"/>
    </location>
</feature>
<dbReference type="RefSeq" id="WP_026594198.1">
    <property type="nucleotide sequence ID" value="NZ_JAGDQJ010000001.1"/>
</dbReference>
<evidence type="ECO:0000256" key="1">
    <source>
        <dbReference type="SAM" id="Phobius"/>
    </source>
</evidence>
<proteinExistence type="predicted"/>
<dbReference type="EMBL" id="JAGDQJ010000001">
    <property type="protein sequence ID" value="MBO1623722.1"/>
    <property type="molecule type" value="Genomic_DNA"/>
</dbReference>